<reference evidence="4 5" key="1">
    <citation type="submission" date="2024-04" db="EMBL/GenBank/DDBJ databases">
        <title>Genome assembly C_amara_ONT_v2.</title>
        <authorList>
            <person name="Yant L."/>
            <person name="Moore C."/>
            <person name="Slenker M."/>
        </authorList>
    </citation>
    <scope>NUCLEOTIDE SEQUENCE [LARGE SCALE GENOMIC DNA]</scope>
    <source>
        <tissue evidence="4">Leaf</tissue>
    </source>
</reference>
<dbReference type="InterPro" id="IPR021714">
    <property type="entry name" value="URB1_N"/>
</dbReference>
<evidence type="ECO:0000259" key="2">
    <source>
        <dbReference type="Pfam" id="PF11707"/>
    </source>
</evidence>
<proteinExistence type="predicted"/>
<dbReference type="Pfam" id="PF16201">
    <property type="entry name" value="NopRA1"/>
    <property type="match status" value="1"/>
</dbReference>
<evidence type="ECO:0000259" key="3">
    <source>
        <dbReference type="Pfam" id="PF16201"/>
    </source>
</evidence>
<dbReference type="Proteomes" id="UP001558713">
    <property type="component" value="Unassembled WGS sequence"/>
</dbReference>
<organism evidence="4 5">
    <name type="scientific">Cardamine amara subsp. amara</name>
    <dbReference type="NCBI Taxonomy" id="228776"/>
    <lineage>
        <taxon>Eukaryota</taxon>
        <taxon>Viridiplantae</taxon>
        <taxon>Streptophyta</taxon>
        <taxon>Embryophyta</taxon>
        <taxon>Tracheophyta</taxon>
        <taxon>Spermatophyta</taxon>
        <taxon>Magnoliopsida</taxon>
        <taxon>eudicotyledons</taxon>
        <taxon>Gunneridae</taxon>
        <taxon>Pentapetalae</taxon>
        <taxon>rosids</taxon>
        <taxon>malvids</taxon>
        <taxon>Brassicales</taxon>
        <taxon>Brassicaceae</taxon>
        <taxon>Cardamineae</taxon>
        <taxon>Cardamine</taxon>
    </lineage>
</organism>
<dbReference type="PANTHER" id="PTHR13500">
    <property type="entry name" value="NUCLEOLAR PRERIBOSOMAL-ASSOCIATED PROTEIN 1"/>
    <property type="match status" value="1"/>
</dbReference>
<evidence type="ECO:0000313" key="5">
    <source>
        <dbReference type="Proteomes" id="UP001558713"/>
    </source>
</evidence>
<feature type="domain" description="URB1 C-terminal" evidence="3">
    <location>
        <begin position="1984"/>
        <end position="2174"/>
    </location>
</feature>
<gene>
    <name evidence="4" type="ORF">V5N11_007282</name>
</gene>
<dbReference type="PANTHER" id="PTHR13500:SF0">
    <property type="entry name" value="NUCLEOLAR PRE-RIBOSOMAL-ASSOCIATED PROTEIN 1"/>
    <property type="match status" value="1"/>
</dbReference>
<feature type="domain" description="URB1 N-terminal" evidence="2">
    <location>
        <begin position="164"/>
        <end position="452"/>
    </location>
</feature>
<comment type="caution">
    <text evidence="4">The sequence shown here is derived from an EMBL/GenBank/DDBJ whole genome shotgun (WGS) entry which is preliminary data.</text>
</comment>
<dbReference type="Pfam" id="PF11707">
    <property type="entry name" value="Npa1"/>
    <property type="match status" value="1"/>
</dbReference>
<sequence length="2529" mass="284742">MDGEVDKIAMSNYKMVAKSMPRKGTAMVKMAQCSKDYTSVIETYQEEHCNPETLKRLNEAERPKKYLEQQEYFDPNIGVEEHEKGTEEHKYTGPVNGDLEVGKIPVMAFRPSLEAKLLELVYKICLHEKLCSESDASKELVKLLKGETGGHLLRFYFHKSPNFKELLDAWELRHEKHVGLSYIFTLIQTILSHPEGKGTSTDIGRAINQLGSSLIDKKMGDIYKALNSKEGKQQNAALSLLASIVRRGPDMASQIAKKFRFKGFAKLGEYKTGGADKVRKHSTRRAFVGFAISFLEVGQPESSDSIFWQKEMYSSVLKGLGEDDEDTVASVLSTFKDKILVKESLVCPELRSVLLGIPALEKLVIISAREDGGIVNELAHDVLVKVCTDPSNGLIPDSNRLLMLMKKLRATEIDYHRDLLLAIVRGRPSLASAFLEEFPYSVKDFSSPSWVSSISLAANLVSSERISSSFDFLNPDQRAIPPSGGSEIQTIMHCICPRPFSRSLITRGMLHSDLLVKHGTLRFLWETLRLLDSFATAWKLCLSHSCSVEKIQASLERDVMGEVRSFFPDSQVFLTVLKSLGGSSGTQKLPLKRKAVLDSRLVGKIKRFKPSEKCVLEKEADDIVICGVGSDKDIFLEEDTGDHPDAEQEFLGIVSEIWGSEFWSKPFDSVEEAEMFFHIKLLDTLRIYMRSVPNVLEGSFDIFMKFLRTSSGLPAELQRAYLSLVNEYISWTPKSQSERERVPTRIPPVMFKNLHVFMNLLSFSSHDEVKDLSYNLALVAMSSTGAFDKNPSEIGAWFRFLPGFGKIKPPLMVQEAVQSMPSGVISFLCDAVTTVGNSLFKQWDIVRSRLSHLKGVSIGFSPLVVCILENCVRLLESEKYSVPDKSAISLYVCSTLKYLLQTQGDSSRLSYLVQSVLSEVVDESKDSLCEWWPLRMLLLFSQSLSDKKTFILPSRRTTSLLADTSFADSLDEIKGLVRSISPDEIAGVVKAFSSAVICATPESILENFASVIPISWALYGASFSCLQSIAFLEENFLGNLSKLPPDLFLRVLELSRSRNLREETVDSEIDFTDHSFVAEEIKSKMDICDIGSYAFSMFLEQAPFPVLLNSIMSMDISCVPEFPRLTELLLLKVSQPKSDSIESDIRLILFWLFQIRSSYKIQPAPVLCQLSEICLRLMKHLFSQISERGLVSGPSSDKLLALFAKWKHQAAQAVLCHPVVMALLESPLDCEIDQHILDLLASTCEHFLFDERHIVREGNLRENKSVTAYKDLVERLLLLFKAKFELCIGSQSYAALLQPSQLIHSLLRFISPFKLLCLARSTLSKIDEKELASPYSRIILSLGLDIAGGAFEMLISYSHLPAAKRGVYDLLWELEETNYDSELIEEVYSLACRFSTSFGFVSADTCLLKVWSGIFRGKHNQHCSVHLLTVIISRIVGKTPKDLIIHCINQASMTRAKVLFYLVESSPLHLSVFGQLFFSMLSKQHDGSALRDDQFIMLLPAVLSYLASVFAKLDTPCSKCLYITSRYSNILTKGFRQWPKVLSGWIFEEKYEEILLSTTGDIDTMFDASFLGKAVRMFHYHFALTESPTKTDDLLNSMFPHASSGKEMFDYEIKKMDIQSVDYMFNVAIRVVAKVELSRFCLFPEDSSMRHFKRQAVSCAKESSPEMGSNRESLLDALVEIWECVVKRSDGSFKGKQDKCWLLCKSLENFILRSILKFLKYMCEELVNLDFLPFLDKLVEAVLLYRFGDSKTLKILRDIFSLLSRGKYSYAPYIQLLVYHSQFTPTFLSSSHSVRVGSCCLEAPDYVKQLEIVKTLRVLLSKCGKGPGINHLKELHFLLLCSYGATLSEIDLELYKLMHDIESIEDEGRLNVSETDYLKIREGLSFSQDASYGGEAGFVENLRQILFKKNLCVDPKICAQTVLYFPYQRTSEVSDNYYISDDPISEKCSPVIERYDPAYILPFSAHSLSMGYIEPVEFARLGLLAVAFVSISSADLGMRKLGYETLEIFVDALKRCGKNENVTGLMLLLMHVENGVDERWKRIPTVSAVFAAKTSLILLDSSHELYAPIMKHLKSSSTLNLKGIPLFYEFFWSSTVVLRSQRLWELRLVCVGLESEDDAQMYIRNSVLETVMSFSSSPLADDETKGLILEVVRKSVKFHKMARHLVENCGLLLWCSSFISMFATKPIGDDDSHLVAVLEVITDTLASRNVTEWLQRFALENLMEISSSLYSLLGGGLVSIKENGTSVDLILQILSATLKISQKRKMFQPHFTITLEGIFQLFEAAGNCDSPQVEASAERGLDTILMSTPPIDIICMDVDKLRRFLLWGTSTALKSDFKKGTKPSESHQDTKTHTEEPQEETMVAKFLRWLLASVILGKLYSEANDLDPTALSETKPETLLEYLKQSNLEGSMTNSEHILGEVIIYLQKLVCTNNMVLLPSVVFAVSLMLLRNGQFLTTESEGDYELIRSLCSRISSPPEAIPVWRWSYYQGWKDLSAEPATDPKTIDACQQLLLMLSDMLGRRASGIST</sequence>
<accession>A0ABD1C398</accession>
<dbReference type="InterPro" id="IPR039844">
    <property type="entry name" value="URB1"/>
</dbReference>
<name>A0ABD1C398_CARAN</name>
<feature type="compositionally biased region" description="Basic and acidic residues" evidence="1">
    <location>
        <begin position="2336"/>
        <end position="2356"/>
    </location>
</feature>
<keyword evidence="5" id="KW-1185">Reference proteome</keyword>
<protein>
    <submittedName>
        <fullName evidence="4">Hsp70-Hsp90 organizing protein 2</fullName>
    </submittedName>
</protein>
<evidence type="ECO:0000313" key="4">
    <source>
        <dbReference type="EMBL" id="KAL1223885.1"/>
    </source>
</evidence>
<dbReference type="EMBL" id="JBANAX010000061">
    <property type="protein sequence ID" value="KAL1223885.1"/>
    <property type="molecule type" value="Genomic_DNA"/>
</dbReference>
<dbReference type="InterPro" id="IPR032436">
    <property type="entry name" value="URB1_C"/>
</dbReference>
<evidence type="ECO:0000256" key="1">
    <source>
        <dbReference type="SAM" id="MobiDB-lite"/>
    </source>
</evidence>
<feature type="region of interest" description="Disordered" evidence="1">
    <location>
        <begin position="2336"/>
        <end position="2357"/>
    </location>
</feature>